<evidence type="ECO:0000313" key="1">
    <source>
        <dbReference type="EMBL" id="MPC21467.1"/>
    </source>
</evidence>
<name>A0A5B7DK30_PORTR</name>
<accession>A0A5B7DK30</accession>
<reference evidence="1 2" key="1">
    <citation type="submission" date="2019-05" db="EMBL/GenBank/DDBJ databases">
        <title>Another draft genome of Portunus trituberculatus and its Hox gene families provides insights of decapod evolution.</title>
        <authorList>
            <person name="Jeong J.-H."/>
            <person name="Song I."/>
            <person name="Kim S."/>
            <person name="Choi T."/>
            <person name="Kim D."/>
            <person name="Ryu S."/>
            <person name="Kim W."/>
        </authorList>
    </citation>
    <scope>NUCLEOTIDE SEQUENCE [LARGE SCALE GENOMIC DNA]</scope>
    <source>
        <tissue evidence="1">Muscle</tissue>
    </source>
</reference>
<gene>
    <name evidence="1" type="ORF">E2C01_014453</name>
</gene>
<sequence>MLVEERYTTCGTGVSSLRVIGEVRHYPEHPPTTTSSYHKHHHSSSQAISQELSSLIQRYRLGLHGVHDDIFVVPQLEGGSNALLDANGVCGEEDLQMEGSVNSTNEYLIPTKRHQSSITLLEVDVLEGGGNLEEKARQIIFRVYQQFLSTPTPVVLLVTLQLQLVHGGSCGVTWSANSCQCGVRQIVWCSEARLHLFSFHHCLDHHCLPPVLSCSDPRQHSQGLLEQCWKQIVTYSK</sequence>
<dbReference type="AlphaFoldDB" id="A0A5B7DK30"/>
<evidence type="ECO:0000313" key="2">
    <source>
        <dbReference type="Proteomes" id="UP000324222"/>
    </source>
</evidence>
<organism evidence="1 2">
    <name type="scientific">Portunus trituberculatus</name>
    <name type="common">Swimming crab</name>
    <name type="synonym">Neptunus trituberculatus</name>
    <dbReference type="NCBI Taxonomy" id="210409"/>
    <lineage>
        <taxon>Eukaryota</taxon>
        <taxon>Metazoa</taxon>
        <taxon>Ecdysozoa</taxon>
        <taxon>Arthropoda</taxon>
        <taxon>Crustacea</taxon>
        <taxon>Multicrustacea</taxon>
        <taxon>Malacostraca</taxon>
        <taxon>Eumalacostraca</taxon>
        <taxon>Eucarida</taxon>
        <taxon>Decapoda</taxon>
        <taxon>Pleocyemata</taxon>
        <taxon>Brachyura</taxon>
        <taxon>Eubrachyura</taxon>
        <taxon>Portunoidea</taxon>
        <taxon>Portunidae</taxon>
        <taxon>Portuninae</taxon>
        <taxon>Portunus</taxon>
    </lineage>
</organism>
<keyword evidence="2" id="KW-1185">Reference proteome</keyword>
<protein>
    <submittedName>
        <fullName evidence="1">Uncharacterized protein</fullName>
    </submittedName>
</protein>
<dbReference type="EMBL" id="VSRR010000978">
    <property type="protein sequence ID" value="MPC21467.1"/>
    <property type="molecule type" value="Genomic_DNA"/>
</dbReference>
<comment type="caution">
    <text evidence="1">The sequence shown here is derived from an EMBL/GenBank/DDBJ whole genome shotgun (WGS) entry which is preliminary data.</text>
</comment>
<dbReference type="Proteomes" id="UP000324222">
    <property type="component" value="Unassembled WGS sequence"/>
</dbReference>
<proteinExistence type="predicted"/>